<evidence type="ECO:0000313" key="1">
    <source>
        <dbReference type="EMBL" id="SON56989.1"/>
    </source>
</evidence>
<dbReference type="EMBL" id="LT960614">
    <property type="protein sequence ID" value="SON56989.1"/>
    <property type="molecule type" value="Genomic_DNA"/>
</dbReference>
<dbReference type="Proteomes" id="UP000223606">
    <property type="component" value="Chromosome 1"/>
</dbReference>
<organism evidence="1 2">
    <name type="scientific">Hartmannibacter diazotrophicus</name>
    <dbReference type="NCBI Taxonomy" id="1482074"/>
    <lineage>
        <taxon>Bacteria</taxon>
        <taxon>Pseudomonadati</taxon>
        <taxon>Pseudomonadota</taxon>
        <taxon>Alphaproteobacteria</taxon>
        <taxon>Hyphomicrobiales</taxon>
        <taxon>Pleomorphomonadaceae</taxon>
        <taxon>Hartmannibacter</taxon>
    </lineage>
</organism>
<sequence length="243" mass="28695">MQTVVCMKWGTRYPADYVNRLWSMIRRNTRRPTRLVCFTENTDGIDPEVMTHPLPAINLPERFLWYPWRKISLWQAPLADLEGEVLYVDLDVVITGNIDDFFDFSPGSFCVAENWTQPGQKIGNTSIYKWTIGQYHQIFDDLNADPEKIVTAFRIEQQYISAVVDKMVFWPSDWCYSFKHSLIPRWPLNFILTPRLPENARIIAFTGKPDPDEAEIGRWPVNSPWKKLYKHVRPTPWITENWR</sequence>
<dbReference type="AlphaFoldDB" id="A0A2C9D9X7"/>
<gene>
    <name evidence="1" type="ORF">HDIA_3448</name>
</gene>
<reference evidence="2" key="1">
    <citation type="submission" date="2017-09" db="EMBL/GenBank/DDBJ databases">
        <title>Genome sequence of Nannocystis excedens DSM 71.</title>
        <authorList>
            <person name="Blom J."/>
        </authorList>
    </citation>
    <scope>NUCLEOTIDE SEQUENCE [LARGE SCALE GENOMIC DNA]</scope>
    <source>
        <strain evidence="2">type strain: E19</strain>
    </source>
</reference>
<keyword evidence="2" id="KW-1185">Reference proteome</keyword>
<evidence type="ECO:0008006" key="3">
    <source>
        <dbReference type="Google" id="ProtNLM"/>
    </source>
</evidence>
<proteinExistence type="predicted"/>
<name>A0A2C9D9X7_9HYPH</name>
<dbReference type="InterPro" id="IPR029044">
    <property type="entry name" value="Nucleotide-diphossugar_trans"/>
</dbReference>
<dbReference type="KEGG" id="hdi:HDIA_3448"/>
<dbReference type="SUPFAM" id="SSF53448">
    <property type="entry name" value="Nucleotide-diphospho-sugar transferases"/>
    <property type="match status" value="1"/>
</dbReference>
<dbReference type="RefSeq" id="WP_245883932.1">
    <property type="nucleotide sequence ID" value="NZ_LT960614.1"/>
</dbReference>
<accession>A0A2C9D9X7</accession>
<evidence type="ECO:0000313" key="2">
    <source>
        <dbReference type="Proteomes" id="UP000223606"/>
    </source>
</evidence>
<protein>
    <recommendedName>
        <fullName evidence="3">Glycosyltransferase</fullName>
    </recommendedName>
</protein>